<organism evidence="1 2">
    <name type="scientific">Streptomyces pseudogriseolus</name>
    <name type="common">Streptomyces gancidicus</name>
    <name type="synonym">Streptomyces rubiginosus</name>
    <dbReference type="NCBI Taxonomy" id="36817"/>
    <lineage>
        <taxon>Bacteria</taxon>
        <taxon>Bacillati</taxon>
        <taxon>Actinomycetota</taxon>
        <taxon>Actinomycetes</taxon>
        <taxon>Kitasatosporales</taxon>
        <taxon>Streptomycetaceae</taxon>
        <taxon>Streptomyces</taxon>
        <taxon>Streptomyces pseudogriseolus group</taxon>
    </lineage>
</organism>
<sequence length="223" mass="25606">MTSELERQARAFAQELQKTLNGTVCRHVRIAAVLRPRSGVGPVFTLGHGLSRNNPTQPLAFPLRVDNKNPRAWMSLSFQLRLDDEGSYLTVHSSYCAIFSDEGLQSCLCHFDYEREKDRYTSAHVQVYGTSPALEALNGKGDQKRTLDKLHIPVGGRRFRPCIEDVIEFLINERLVDAHNGWQQIVEEGRARYRRSQLKAAMRRHPDVVEEYLRERERVEEGS</sequence>
<gene>
    <name evidence="1" type="ORF">GCM10010285_15250</name>
</gene>
<dbReference type="Proteomes" id="UP000597853">
    <property type="component" value="Unassembled WGS sequence"/>
</dbReference>
<name>A0ABQ2SQE0_STREZ</name>
<evidence type="ECO:0000313" key="2">
    <source>
        <dbReference type="Proteomes" id="UP000597853"/>
    </source>
</evidence>
<reference evidence="2" key="1">
    <citation type="journal article" date="2019" name="Int. J. Syst. Evol. Microbiol.">
        <title>The Global Catalogue of Microorganisms (GCM) 10K type strain sequencing project: providing services to taxonomists for standard genome sequencing and annotation.</title>
        <authorList>
            <consortium name="The Broad Institute Genomics Platform"/>
            <consortium name="The Broad Institute Genome Sequencing Center for Infectious Disease"/>
            <person name="Wu L."/>
            <person name="Ma J."/>
        </authorList>
    </citation>
    <scope>NUCLEOTIDE SEQUENCE [LARGE SCALE GENOMIC DNA]</scope>
    <source>
        <strain evidence="2">JCM 4416</strain>
    </source>
</reference>
<accession>A0ABQ2SQE0</accession>
<dbReference type="EMBL" id="BMTX01000003">
    <property type="protein sequence ID" value="GGS37060.1"/>
    <property type="molecule type" value="Genomic_DNA"/>
</dbReference>
<protein>
    <submittedName>
        <fullName evidence="1">Uncharacterized protein</fullName>
    </submittedName>
</protein>
<comment type="caution">
    <text evidence="1">The sequence shown here is derived from an EMBL/GenBank/DDBJ whole genome shotgun (WGS) entry which is preliminary data.</text>
</comment>
<evidence type="ECO:0000313" key="1">
    <source>
        <dbReference type="EMBL" id="GGS37060.1"/>
    </source>
</evidence>
<keyword evidence="2" id="KW-1185">Reference proteome</keyword>
<proteinExistence type="predicted"/>